<accession>A0ABP6ISE3</accession>
<organism evidence="4 5">
    <name type="scientific">Streptosporangium fragile</name>
    <dbReference type="NCBI Taxonomy" id="46186"/>
    <lineage>
        <taxon>Bacteria</taxon>
        <taxon>Bacillati</taxon>
        <taxon>Actinomycetota</taxon>
        <taxon>Actinomycetes</taxon>
        <taxon>Streptosporangiales</taxon>
        <taxon>Streptosporangiaceae</taxon>
        <taxon>Streptosporangium</taxon>
    </lineage>
</organism>
<dbReference type="EMBL" id="BAAAVI010000093">
    <property type="protein sequence ID" value="GAA2907901.1"/>
    <property type="molecule type" value="Genomic_DNA"/>
</dbReference>
<evidence type="ECO:0000256" key="3">
    <source>
        <dbReference type="SAM" id="SignalP"/>
    </source>
</evidence>
<dbReference type="Gene3D" id="2.60.40.20">
    <property type="entry name" value="Alpha-amylase inhibitor"/>
    <property type="match status" value="1"/>
</dbReference>
<dbReference type="RefSeq" id="WP_344981273.1">
    <property type="nucleotide sequence ID" value="NZ_BAAAVI010000093.1"/>
</dbReference>
<feature type="region of interest" description="Disordered" evidence="2">
    <location>
        <begin position="86"/>
        <end position="106"/>
    </location>
</feature>
<dbReference type="Pfam" id="PF01356">
    <property type="entry name" value="A_amylase_inhib"/>
    <property type="match status" value="1"/>
</dbReference>
<evidence type="ECO:0000256" key="1">
    <source>
        <dbReference type="ARBA" id="ARBA00022579"/>
    </source>
</evidence>
<name>A0ABP6ISE3_9ACTN</name>
<feature type="chain" id="PRO_5047083353" description="Alpha amylase inhibitor" evidence="3">
    <location>
        <begin position="30"/>
        <end position="106"/>
    </location>
</feature>
<dbReference type="InterPro" id="IPR000833">
    <property type="entry name" value="A-amylase_inhib"/>
</dbReference>
<proteinExistence type="predicted"/>
<dbReference type="SUPFAM" id="SSF49498">
    <property type="entry name" value="alpha-Amylase inhibitor tendamistat"/>
    <property type="match status" value="1"/>
</dbReference>
<comment type="caution">
    <text evidence="4">The sequence shown here is derived from an EMBL/GenBank/DDBJ whole genome shotgun (WGS) entry which is preliminary data.</text>
</comment>
<reference evidence="5" key="1">
    <citation type="journal article" date="2019" name="Int. J. Syst. Evol. Microbiol.">
        <title>The Global Catalogue of Microorganisms (GCM) 10K type strain sequencing project: providing services to taxonomists for standard genome sequencing and annotation.</title>
        <authorList>
            <consortium name="The Broad Institute Genomics Platform"/>
            <consortium name="The Broad Institute Genome Sequencing Center for Infectious Disease"/>
            <person name="Wu L."/>
            <person name="Ma J."/>
        </authorList>
    </citation>
    <scope>NUCLEOTIDE SEQUENCE [LARGE SCALE GENOMIC DNA]</scope>
    <source>
        <strain evidence="5">JCM 6242</strain>
    </source>
</reference>
<dbReference type="InterPro" id="IPR036379">
    <property type="entry name" value="A-amylase_inhib_sf"/>
</dbReference>
<gene>
    <name evidence="4" type="ORF">GCM10010517_74320</name>
</gene>
<protein>
    <recommendedName>
        <fullName evidence="6">Alpha amylase inhibitor</fullName>
    </recommendedName>
</protein>
<keyword evidence="5" id="KW-1185">Reference proteome</keyword>
<dbReference type="Proteomes" id="UP001500831">
    <property type="component" value="Unassembled WGS sequence"/>
</dbReference>
<evidence type="ECO:0000313" key="4">
    <source>
        <dbReference type="EMBL" id="GAA2907901.1"/>
    </source>
</evidence>
<keyword evidence="1" id="KW-0022">Alpha-amylase inhibitor</keyword>
<evidence type="ECO:0000256" key="2">
    <source>
        <dbReference type="SAM" id="MobiDB-lite"/>
    </source>
</evidence>
<keyword evidence="3" id="KW-0732">Signal</keyword>
<sequence>MRATLRTALTTTSLGLAVSLLTPQGTAAAATSAIPAGNAPSCVTVWQQTGTITKTGYARNDCGYTMNLRIVWAHGVDGSCHTVSPGETIKSKVPRGPRNFDGASRC</sequence>
<evidence type="ECO:0008006" key="6">
    <source>
        <dbReference type="Google" id="ProtNLM"/>
    </source>
</evidence>
<feature type="signal peptide" evidence="3">
    <location>
        <begin position="1"/>
        <end position="29"/>
    </location>
</feature>
<evidence type="ECO:0000313" key="5">
    <source>
        <dbReference type="Proteomes" id="UP001500831"/>
    </source>
</evidence>